<feature type="compositionally biased region" description="Polar residues" evidence="1">
    <location>
        <begin position="180"/>
        <end position="190"/>
    </location>
</feature>
<name>A0ABP0BH22_9PEZI</name>
<sequence length="255" mass="26902">MPARTNGSTTTVTTKGKRFELPALDFKFASLTEGTNIPPPLPSPIAEEPSEANLEENKPSATSSSKTLTNGTQPGSLSSPSRAAAVRAGLKRSADDIPASPTLSSRPGSIRRLFSRNLLNTAYANAEGNEGQLATASSTATVPGSIMRPESRSDGSIMDERRARRSSGWFRRLRGGNSDGVASSNASIMNGSAPRSPLSKRTSMLFTNVKEQQQPQQPAKPAGPPPPMIPELGELKAKVDLDDGSLSGDLFKNIN</sequence>
<reference evidence="2 3" key="1">
    <citation type="submission" date="2024-01" db="EMBL/GenBank/DDBJ databases">
        <authorList>
            <person name="Allen C."/>
            <person name="Tagirdzhanova G."/>
        </authorList>
    </citation>
    <scope>NUCLEOTIDE SEQUENCE [LARGE SCALE GENOMIC DNA]</scope>
</reference>
<proteinExistence type="predicted"/>
<feature type="compositionally biased region" description="Basic and acidic residues" evidence="1">
    <location>
        <begin position="149"/>
        <end position="162"/>
    </location>
</feature>
<comment type="caution">
    <text evidence="2">The sequence shown here is derived from an EMBL/GenBank/DDBJ whole genome shotgun (WGS) entry which is preliminary data.</text>
</comment>
<dbReference type="EMBL" id="CAWUHC010000025">
    <property type="protein sequence ID" value="CAK7218934.1"/>
    <property type="molecule type" value="Genomic_DNA"/>
</dbReference>
<evidence type="ECO:0000256" key="1">
    <source>
        <dbReference type="SAM" id="MobiDB-lite"/>
    </source>
</evidence>
<organism evidence="2 3">
    <name type="scientific">Sporothrix bragantina</name>
    <dbReference type="NCBI Taxonomy" id="671064"/>
    <lineage>
        <taxon>Eukaryota</taxon>
        <taxon>Fungi</taxon>
        <taxon>Dikarya</taxon>
        <taxon>Ascomycota</taxon>
        <taxon>Pezizomycotina</taxon>
        <taxon>Sordariomycetes</taxon>
        <taxon>Sordariomycetidae</taxon>
        <taxon>Ophiostomatales</taxon>
        <taxon>Ophiostomataceae</taxon>
        <taxon>Sporothrix</taxon>
    </lineage>
</organism>
<keyword evidence="3" id="KW-1185">Reference proteome</keyword>
<feature type="region of interest" description="Disordered" evidence="1">
    <location>
        <begin position="130"/>
        <end position="233"/>
    </location>
</feature>
<feature type="region of interest" description="Disordered" evidence="1">
    <location>
        <begin position="32"/>
        <end position="108"/>
    </location>
</feature>
<accession>A0ABP0BH22</accession>
<evidence type="ECO:0000313" key="2">
    <source>
        <dbReference type="EMBL" id="CAK7218934.1"/>
    </source>
</evidence>
<feature type="compositionally biased region" description="Polar residues" evidence="1">
    <location>
        <begin position="59"/>
        <end position="81"/>
    </location>
</feature>
<evidence type="ECO:0000313" key="3">
    <source>
        <dbReference type="Proteomes" id="UP001642406"/>
    </source>
</evidence>
<feature type="compositionally biased region" description="Polar residues" evidence="1">
    <location>
        <begin position="132"/>
        <end position="142"/>
    </location>
</feature>
<protein>
    <submittedName>
        <fullName evidence="2">Uncharacterized protein</fullName>
    </submittedName>
</protein>
<gene>
    <name evidence="2" type="ORF">SBRCBS47491_003674</name>
</gene>
<feature type="compositionally biased region" description="Polar residues" evidence="1">
    <location>
        <begin position="199"/>
        <end position="211"/>
    </location>
</feature>
<dbReference type="Proteomes" id="UP001642406">
    <property type="component" value="Unassembled WGS sequence"/>
</dbReference>